<feature type="transmembrane region" description="Helical" evidence="1">
    <location>
        <begin position="12"/>
        <end position="34"/>
    </location>
</feature>
<comment type="caution">
    <text evidence="2">The sequence shown here is derived from an EMBL/GenBank/DDBJ whole genome shotgun (WGS) entry which is preliminary data.</text>
</comment>
<dbReference type="AlphaFoldDB" id="A0A1F7VD74"/>
<keyword evidence="1" id="KW-1133">Transmembrane helix</keyword>
<feature type="transmembrane region" description="Helical" evidence="1">
    <location>
        <begin position="111"/>
        <end position="130"/>
    </location>
</feature>
<proteinExistence type="predicted"/>
<protein>
    <submittedName>
        <fullName evidence="2">Uncharacterized protein</fullName>
    </submittedName>
</protein>
<reference evidence="2 3" key="1">
    <citation type="journal article" date="2016" name="Nat. Commun.">
        <title>Thousands of microbial genomes shed light on interconnected biogeochemical processes in an aquifer system.</title>
        <authorList>
            <person name="Anantharaman K."/>
            <person name="Brown C.T."/>
            <person name="Hug L.A."/>
            <person name="Sharon I."/>
            <person name="Castelle C.J."/>
            <person name="Probst A.J."/>
            <person name="Thomas B.C."/>
            <person name="Singh A."/>
            <person name="Wilkins M.J."/>
            <person name="Karaoz U."/>
            <person name="Brodie E.L."/>
            <person name="Williams K.H."/>
            <person name="Hubbard S.S."/>
            <person name="Banfield J.F."/>
        </authorList>
    </citation>
    <scope>NUCLEOTIDE SEQUENCE [LARGE SCALE GENOMIC DNA]</scope>
</reference>
<evidence type="ECO:0000313" key="2">
    <source>
        <dbReference type="EMBL" id="OGL87944.1"/>
    </source>
</evidence>
<feature type="transmembrane region" description="Helical" evidence="1">
    <location>
        <begin position="40"/>
        <end position="61"/>
    </location>
</feature>
<evidence type="ECO:0000256" key="1">
    <source>
        <dbReference type="SAM" id="Phobius"/>
    </source>
</evidence>
<gene>
    <name evidence="2" type="ORF">A3I41_02440</name>
</gene>
<feature type="transmembrane region" description="Helical" evidence="1">
    <location>
        <begin position="73"/>
        <end position="91"/>
    </location>
</feature>
<keyword evidence="1" id="KW-0812">Transmembrane</keyword>
<sequence>MDLLKRYFTKRYFLFFLLLFLVWYPGSFLFYVAYGVTQSGVLYVALNAYFPLLIFLCSFLYFRKSINDWNDRFAVAFGWIILTFLISALLVKPMYGFDWTSIINISQIQANWSPFLAVLLSGMLVSALNARRKK</sequence>
<organism evidence="2 3">
    <name type="scientific">Candidatus Uhrbacteria bacterium RIFCSPLOWO2_02_FULL_48_18</name>
    <dbReference type="NCBI Taxonomy" id="1802408"/>
    <lineage>
        <taxon>Bacteria</taxon>
        <taxon>Candidatus Uhriibacteriota</taxon>
    </lineage>
</organism>
<name>A0A1F7VD74_9BACT</name>
<accession>A0A1F7VD74</accession>
<evidence type="ECO:0000313" key="3">
    <source>
        <dbReference type="Proteomes" id="UP000176593"/>
    </source>
</evidence>
<dbReference type="EMBL" id="MGEQ01000002">
    <property type="protein sequence ID" value="OGL87944.1"/>
    <property type="molecule type" value="Genomic_DNA"/>
</dbReference>
<dbReference type="Proteomes" id="UP000176593">
    <property type="component" value="Unassembled WGS sequence"/>
</dbReference>
<keyword evidence="1" id="KW-0472">Membrane</keyword>